<name>A0A0J6GIF9_PSEDM</name>
<comment type="caution">
    <text evidence="1">The sequence shown here is derived from an EMBL/GenBank/DDBJ whole genome shotgun (WGS) entry which is preliminary data.</text>
</comment>
<dbReference type="Proteomes" id="UP000183613">
    <property type="component" value="Unassembled WGS sequence"/>
</dbReference>
<keyword evidence="2" id="KW-1185">Reference proteome</keyword>
<organism evidence="1 2">
    <name type="scientific">Pseudomonas deceptionensis</name>
    <dbReference type="NCBI Taxonomy" id="882211"/>
    <lineage>
        <taxon>Bacteria</taxon>
        <taxon>Pseudomonadati</taxon>
        <taxon>Pseudomonadota</taxon>
        <taxon>Gammaproteobacteria</taxon>
        <taxon>Pseudomonadales</taxon>
        <taxon>Pseudomonadaceae</taxon>
        <taxon>Pseudomonas</taxon>
    </lineage>
</organism>
<protein>
    <submittedName>
        <fullName evidence="1">Uncharacterized protein</fullName>
    </submittedName>
</protein>
<evidence type="ECO:0000313" key="2">
    <source>
        <dbReference type="Proteomes" id="UP000183613"/>
    </source>
</evidence>
<reference evidence="1" key="1">
    <citation type="submission" date="2016-10" db="EMBL/GenBank/DDBJ databases">
        <authorList>
            <person name="Varghese N."/>
            <person name="Submissions S."/>
        </authorList>
    </citation>
    <scope>NUCLEOTIDE SEQUENCE [LARGE SCALE GENOMIC DNA]</scope>
    <source>
        <strain evidence="1">LMG 25555</strain>
    </source>
</reference>
<accession>A0A0J6GIF9</accession>
<dbReference type="RefSeq" id="WP_048359251.1">
    <property type="nucleotide sequence ID" value="NZ_FNUD01000002.1"/>
</dbReference>
<dbReference type="EMBL" id="FNUD01000002">
    <property type="protein sequence ID" value="SEE64629.1"/>
    <property type="molecule type" value="Genomic_DNA"/>
</dbReference>
<proteinExistence type="predicted"/>
<evidence type="ECO:0000313" key="1">
    <source>
        <dbReference type="EMBL" id="SEE64629.1"/>
    </source>
</evidence>
<sequence length="75" mass="8604">MMRADLDELMVVSCLCPGMKWSSSVTRPVLISREGNVLRLYWMPLLLCLDEYRAGIFIGQLNRNGDALTEWVMPK</sequence>
<dbReference type="PATRIC" id="fig|882211.3.peg.1476"/>
<dbReference type="OrthoDB" id="7018642at2"/>
<gene>
    <name evidence="1" type="ORF">SAMN04489800_1583</name>
</gene>
<dbReference type="AlphaFoldDB" id="A0A0J6GIF9"/>